<keyword evidence="2" id="KW-1185">Reference proteome</keyword>
<sequence length="402" mass="45541">MLFRKDRPILPLEAPCAVPHLGIPITNSTVDVRIINTTSYQRTKTANLYGKPVNGHENLCFPSYSFLITNKRQNVHILFDLGMRKDWRKSCPPELEQYISDHDPRAHLQVSVDTDVPDILDTDLGELGITSQQISAVVWSHHHFDHRGDMSRFPPWTRLIVGPGLIKTYSKELRRSDVSNREVIELTNPEFEFTVGGFPAHDAFGDGSLYILHCPGHTVGHLAALARVTSSPHSTYVLLGGDCAHHCGEFRPSPYTPLPQQIAFKGSSTGIWSFDRKFNNIPSMPSSPTFQTRKPMICAGEYIRDVVHPTKSAITSFYEAPPEPVVHSHKDACESLSKLELFDADDDVLVCISHDPALLSVLPFYPSTINEWHKKRYKQRLRWEFLNDFDLEDKIYATGRRL</sequence>
<accession>A0ACC3AG78</accession>
<evidence type="ECO:0000313" key="1">
    <source>
        <dbReference type="EMBL" id="KAJ9661548.1"/>
    </source>
</evidence>
<reference evidence="1" key="1">
    <citation type="submission" date="2022-10" db="EMBL/GenBank/DDBJ databases">
        <title>Culturing micro-colonial fungi from biological soil crusts in the Mojave desert and describing Neophaeococcomyces mojavensis, and introducing the new genera and species Taxawa tesnikishii.</title>
        <authorList>
            <person name="Kurbessoian T."/>
            <person name="Stajich J.E."/>
        </authorList>
    </citation>
    <scope>NUCLEOTIDE SEQUENCE</scope>
    <source>
        <strain evidence="1">JES_112</strain>
    </source>
</reference>
<dbReference type="EMBL" id="JAPDRQ010000022">
    <property type="protein sequence ID" value="KAJ9661548.1"/>
    <property type="molecule type" value="Genomic_DNA"/>
</dbReference>
<dbReference type="Proteomes" id="UP001172386">
    <property type="component" value="Unassembled WGS sequence"/>
</dbReference>
<protein>
    <submittedName>
        <fullName evidence="1">Uncharacterized protein</fullName>
    </submittedName>
</protein>
<organism evidence="1 2">
    <name type="scientific">Neophaeococcomyces mojaviensis</name>
    <dbReference type="NCBI Taxonomy" id="3383035"/>
    <lineage>
        <taxon>Eukaryota</taxon>
        <taxon>Fungi</taxon>
        <taxon>Dikarya</taxon>
        <taxon>Ascomycota</taxon>
        <taxon>Pezizomycotina</taxon>
        <taxon>Eurotiomycetes</taxon>
        <taxon>Chaetothyriomycetidae</taxon>
        <taxon>Chaetothyriales</taxon>
        <taxon>Chaetothyriales incertae sedis</taxon>
        <taxon>Neophaeococcomyces</taxon>
    </lineage>
</organism>
<comment type="caution">
    <text evidence="1">The sequence shown here is derived from an EMBL/GenBank/DDBJ whole genome shotgun (WGS) entry which is preliminary data.</text>
</comment>
<gene>
    <name evidence="1" type="ORF">H2198_001928</name>
</gene>
<evidence type="ECO:0000313" key="2">
    <source>
        <dbReference type="Proteomes" id="UP001172386"/>
    </source>
</evidence>
<name>A0ACC3AG78_9EURO</name>
<proteinExistence type="predicted"/>